<keyword evidence="5 10" id="KW-0133">Cell shape</keyword>
<dbReference type="HAMAP" id="MF_00033">
    <property type="entry name" value="MurG"/>
    <property type="match status" value="1"/>
</dbReference>
<evidence type="ECO:0000313" key="14">
    <source>
        <dbReference type="Proteomes" id="UP000255367"/>
    </source>
</evidence>
<sequence length="368" mass="39642">MKRIIISGGGTGGHIYPAITIYKEIAAMTDAEFLYIGTEKGLEATLVPKEGIPFKTLPVEGLNRNLSVRALVTLGKTLGSLVKANRIISEFKPDIVIGTGGYVCGPILLAAALRHVPTLIQEQNTIGGITNKILSRFVDVVAVGFEEAQKAFVKAKRIVYTGNPVRPEVLVDTREEGRSFFNLQNDEFAVLIAGGSRGARSINTAMIEVHKHFKDKKGIKLIHVTGTGEYERVLDALGIKDGQAYSETSVILPYLHEMPKALAAADLAVFRAGAVGLAELTVRGIPSILIPYPYAAEDHQTYNARALVSAGAARMIVDKMLQGNDLIGEIEYFMQNPAERARMSVAAKALGKPQAAHDIAQLALDIAK</sequence>
<keyword evidence="1 10" id="KW-1003">Cell membrane</keyword>
<evidence type="ECO:0000256" key="9">
    <source>
        <dbReference type="ARBA" id="ARBA00023316"/>
    </source>
</evidence>
<evidence type="ECO:0000256" key="2">
    <source>
        <dbReference type="ARBA" id="ARBA00022618"/>
    </source>
</evidence>
<dbReference type="AlphaFoldDB" id="A0A380NHZ9"/>
<feature type="domain" description="Glycosyltransferase family 28 N-terminal" evidence="11">
    <location>
        <begin position="4"/>
        <end position="142"/>
    </location>
</feature>
<evidence type="ECO:0000256" key="4">
    <source>
        <dbReference type="ARBA" id="ARBA00022679"/>
    </source>
</evidence>
<feature type="binding site" evidence="10">
    <location>
        <position position="124"/>
    </location>
    <ligand>
        <name>UDP-N-acetyl-alpha-D-glucosamine</name>
        <dbReference type="ChEBI" id="CHEBI:57705"/>
    </ligand>
</feature>
<dbReference type="NCBIfam" id="TIGR01133">
    <property type="entry name" value="murG"/>
    <property type="match status" value="1"/>
</dbReference>
<keyword evidence="14" id="KW-1185">Reference proteome</keyword>
<evidence type="ECO:0000256" key="7">
    <source>
        <dbReference type="ARBA" id="ARBA00023136"/>
    </source>
</evidence>
<feature type="binding site" evidence="10">
    <location>
        <begin position="11"/>
        <end position="13"/>
    </location>
    <ligand>
        <name>UDP-N-acetyl-alpha-D-glucosamine</name>
        <dbReference type="ChEBI" id="CHEBI:57705"/>
    </ligand>
</feature>
<dbReference type="CDD" id="cd03785">
    <property type="entry name" value="GT28_MurG"/>
    <property type="match status" value="1"/>
</dbReference>
<dbReference type="InterPro" id="IPR004276">
    <property type="entry name" value="GlycoTrans_28_N"/>
</dbReference>
<proteinExistence type="inferred from homology"/>
<dbReference type="UniPathway" id="UPA00219"/>
<comment type="caution">
    <text evidence="10">Lacks conserved residue(s) required for the propagation of feature annotation.</text>
</comment>
<evidence type="ECO:0000256" key="8">
    <source>
        <dbReference type="ARBA" id="ARBA00023306"/>
    </source>
</evidence>
<feature type="domain" description="Glycosyl transferase family 28 C-terminal" evidence="12">
    <location>
        <begin position="190"/>
        <end position="358"/>
    </location>
</feature>
<evidence type="ECO:0000259" key="11">
    <source>
        <dbReference type="Pfam" id="PF03033"/>
    </source>
</evidence>
<dbReference type="PANTHER" id="PTHR21015">
    <property type="entry name" value="UDP-N-ACETYLGLUCOSAMINE--N-ACETYLMURAMYL-(PENTAPEPTIDE) PYROPHOSPHORYL-UNDECAPRENOL N-ACETYLGLUCOSAMINE TRANSFERASE 1"/>
    <property type="match status" value="1"/>
</dbReference>
<comment type="pathway">
    <text evidence="10">Cell wall biogenesis; peptidoglycan biosynthesis.</text>
</comment>
<reference evidence="13 14" key="1">
    <citation type="submission" date="2018-06" db="EMBL/GenBank/DDBJ databases">
        <authorList>
            <consortium name="Pathogen Informatics"/>
            <person name="Doyle S."/>
        </authorList>
    </citation>
    <scope>NUCLEOTIDE SEQUENCE [LARGE SCALE GENOMIC DNA]</scope>
    <source>
        <strain evidence="13 14">NCTC12020</strain>
    </source>
</reference>
<accession>A0A380NHZ9</accession>
<dbReference type="Gene3D" id="3.40.50.2000">
    <property type="entry name" value="Glycogen Phosphorylase B"/>
    <property type="match status" value="2"/>
</dbReference>
<keyword evidence="6 10" id="KW-0573">Peptidoglycan synthesis</keyword>
<comment type="function">
    <text evidence="10">Cell wall formation. Catalyzes the transfer of a GlcNAc subunit on undecaprenyl-pyrophosphoryl-MurNAc-pentapeptide (lipid intermediate I) to form undecaprenyl-pyrophosphoryl-MurNAc-(pentapeptide)GlcNAc (lipid intermediate II).</text>
</comment>
<dbReference type="InterPro" id="IPR006009">
    <property type="entry name" value="GlcNAc_MurG"/>
</dbReference>
<dbReference type="GO" id="GO:0005886">
    <property type="term" value="C:plasma membrane"/>
    <property type="evidence" value="ECO:0007669"/>
    <property type="project" value="UniProtKB-SubCell"/>
</dbReference>
<dbReference type="GO" id="GO:0051991">
    <property type="term" value="F:UDP-N-acetyl-D-glucosamine:N-acetylmuramoyl-L-alanyl-D-glutamyl-meso-2,6-diaminopimelyl-D-alanyl-D-alanine-diphosphoundecaprenol 4-beta-N-acetylglucosaminlytransferase activity"/>
    <property type="evidence" value="ECO:0007669"/>
    <property type="project" value="RHEA"/>
</dbReference>
<dbReference type="EMBL" id="UHIO01000001">
    <property type="protein sequence ID" value="SUP39876.1"/>
    <property type="molecule type" value="Genomic_DNA"/>
</dbReference>
<dbReference type="GO" id="GO:0009252">
    <property type="term" value="P:peptidoglycan biosynthetic process"/>
    <property type="evidence" value="ECO:0007669"/>
    <property type="project" value="UniProtKB-UniRule"/>
</dbReference>
<keyword evidence="8 10" id="KW-0131">Cell cycle</keyword>
<gene>
    <name evidence="10 13" type="primary">murG</name>
    <name evidence="13" type="ORF">NCTC12020_00156</name>
</gene>
<evidence type="ECO:0000256" key="3">
    <source>
        <dbReference type="ARBA" id="ARBA00022676"/>
    </source>
</evidence>
<dbReference type="Pfam" id="PF04101">
    <property type="entry name" value="Glyco_tran_28_C"/>
    <property type="match status" value="1"/>
</dbReference>
<keyword evidence="9 10" id="KW-0961">Cell wall biogenesis/degradation</keyword>
<dbReference type="GO" id="GO:0051301">
    <property type="term" value="P:cell division"/>
    <property type="evidence" value="ECO:0007669"/>
    <property type="project" value="UniProtKB-KW"/>
</dbReference>
<evidence type="ECO:0000256" key="6">
    <source>
        <dbReference type="ARBA" id="ARBA00022984"/>
    </source>
</evidence>
<name>A0A380NHZ9_9FIRM</name>
<keyword evidence="4 10" id="KW-0808">Transferase</keyword>
<dbReference type="Pfam" id="PF03033">
    <property type="entry name" value="Glyco_transf_28"/>
    <property type="match status" value="1"/>
</dbReference>
<protein>
    <recommendedName>
        <fullName evidence="10">UDP-N-acetylglucosamine--N-acetylmuramyl-(pentapeptide) pyrophosphoryl-undecaprenol N-acetylglucosamine transferase</fullName>
        <ecNumber evidence="10">2.4.1.227</ecNumber>
    </recommendedName>
    <alternativeName>
        <fullName evidence="10">Undecaprenyl-PP-MurNAc-pentapeptide-UDPGlcNAc GlcNAc transferase</fullName>
    </alternativeName>
</protein>
<dbReference type="GO" id="GO:0005975">
    <property type="term" value="P:carbohydrate metabolic process"/>
    <property type="evidence" value="ECO:0007669"/>
    <property type="project" value="InterPro"/>
</dbReference>
<keyword evidence="3 10" id="KW-0328">Glycosyltransferase</keyword>
<keyword evidence="7 10" id="KW-0472">Membrane</keyword>
<organism evidence="13 14">
    <name type="scientific">Veillonella criceti</name>
    <dbReference type="NCBI Taxonomy" id="103891"/>
    <lineage>
        <taxon>Bacteria</taxon>
        <taxon>Bacillati</taxon>
        <taxon>Bacillota</taxon>
        <taxon>Negativicutes</taxon>
        <taxon>Veillonellales</taxon>
        <taxon>Veillonellaceae</taxon>
        <taxon>Veillonella</taxon>
    </lineage>
</organism>
<dbReference type="OrthoDB" id="9808936at2"/>
<comment type="subcellular location">
    <subcellularLocation>
        <location evidence="10">Cell membrane</location>
        <topology evidence="10">Peripheral membrane protein</topology>
        <orientation evidence="10">Cytoplasmic side</orientation>
    </subcellularLocation>
</comment>
<dbReference type="GO" id="GO:0071555">
    <property type="term" value="P:cell wall organization"/>
    <property type="evidence" value="ECO:0007669"/>
    <property type="project" value="UniProtKB-KW"/>
</dbReference>
<dbReference type="GO" id="GO:0050511">
    <property type="term" value="F:undecaprenyldiphospho-muramoylpentapeptide beta-N-acetylglucosaminyltransferase activity"/>
    <property type="evidence" value="ECO:0007669"/>
    <property type="project" value="UniProtKB-UniRule"/>
</dbReference>
<dbReference type="SUPFAM" id="SSF53756">
    <property type="entry name" value="UDP-Glycosyltransferase/glycogen phosphorylase"/>
    <property type="match status" value="1"/>
</dbReference>
<comment type="similarity">
    <text evidence="10">Belongs to the glycosyltransferase 28 family. MurG subfamily.</text>
</comment>
<evidence type="ECO:0000256" key="10">
    <source>
        <dbReference type="HAMAP-Rule" id="MF_00033"/>
    </source>
</evidence>
<dbReference type="EC" id="2.4.1.227" evidence="10"/>
<dbReference type="RefSeq" id="WP_115309435.1">
    <property type="nucleotide sequence ID" value="NZ_UHIO01000001.1"/>
</dbReference>
<feature type="binding site" evidence="10">
    <location>
        <position position="166"/>
    </location>
    <ligand>
        <name>UDP-N-acetyl-alpha-D-glucosamine</name>
        <dbReference type="ChEBI" id="CHEBI:57705"/>
    </ligand>
</feature>
<keyword evidence="2 10" id="KW-0132">Cell division</keyword>
<dbReference type="GO" id="GO:0008360">
    <property type="term" value="P:regulation of cell shape"/>
    <property type="evidence" value="ECO:0007669"/>
    <property type="project" value="UniProtKB-KW"/>
</dbReference>
<comment type="catalytic activity">
    <reaction evidence="10">
        <text>di-trans,octa-cis-undecaprenyl diphospho-N-acetyl-alpha-D-muramoyl-L-alanyl-D-glutamyl-meso-2,6-diaminopimeloyl-D-alanyl-D-alanine + UDP-N-acetyl-alpha-D-glucosamine = di-trans,octa-cis-undecaprenyl diphospho-[N-acetyl-alpha-D-glucosaminyl-(1-&gt;4)]-N-acetyl-alpha-D-muramoyl-L-alanyl-D-glutamyl-meso-2,6-diaminopimeloyl-D-alanyl-D-alanine + UDP + H(+)</text>
        <dbReference type="Rhea" id="RHEA:31227"/>
        <dbReference type="ChEBI" id="CHEBI:15378"/>
        <dbReference type="ChEBI" id="CHEBI:57705"/>
        <dbReference type="ChEBI" id="CHEBI:58223"/>
        <dbReference type="ChEBI" id="CHEBI:61387"/>
        <dbReference type="ChEBI" id="CHEBI:61388"/>
        <dbReference type="EC" id="2.4.1.227"/>
    </reaction>
</comment>
<dbReference type="PANTHER" id="PTHR21015:SF22">
    <property type="entry name" value="GLYCOSYLTRANSFERASE"/>
    <property type="match status" value="1"/>
</dbReference>
<dbReference type="InterPro" id="IPR007235">
    <property type="entry name" value="Glyco_trans_28_C"/>
</dbReference>
<evidence type="ECO:0000256" key="5">
    <source>
        <dbReference type="ARBA" id="ARBA00022960"/>
    </source>
</evidence>
<dbReference type="Proteomes" id="UP000255367">
    <property type="component" value="Unassembled WGS sequence"/>
</dbReference>
<evidence type="ECO:0000259" key="12">
    <source>
        <dbReference type="Pfam" id="PF04101"/>
    </source>
</evidence>
<evidence type="ECO:0000256" key="1">
    <source>
        <dbReference type="ARBA" id="ARBA00022475"/>
    </source>
</evidence>
<feature type="binding site" evidence="10">
    <location>
        <position position="300"/>
    </location>
    <ligand>
        <name>UDP-N-acetyl-alpha-D-glucosamine</name>
        <dbReference type="ChEBI" id="CHEBI:57705"/>
    </ligand>
</feature>
<feature type="binding site" evidence="10">
    <location>
        <position position="196"/>
    </location>
    <ligand>
        <name>UDP-N-acetyl-alpha-D-glucosamine</name>
        <dbReference type="ChEBI" id="CHEBI:57705"/>
    </ligand>
</feature>
<evidence type="ECO:0000313" key="13">
    <source>
        <dbReference type="EMBL" id="SUP39876.1"/>
    </source>
</evidence>